<dbReference type="Gene3D" id="1.10.287.110">
    <property type="entry name" value="DnaJ domain"/>
    <property type="match status" value="1"/>
</dbReference>
<name>A0A2W1JPU9_9CYAN</name>
<gene>
    <name evidence="3" type="primary">dnaJ_1</name>
    <name evidence="3" type="ORF">C1752_00152</name>
</gene>
<proteinExistence type="predicted"/>
<feature type="region of interest" description="Disordered" evidence="1">
    <location>
        <begin position="58"/>
        <end position="95"/>
    </location>
</feature>
<dbReference type="Proteomes" id="UP000248857">
    <property type="component" value="Unassembled WGS sequence"/>
</dbReference>
<evidence type="ECO:0000259" key="2">
    <source>
        <dbReference type="PROSITE" id="PS50076"/>
    </source>
</evidence>
<dbReference type="InterPro" id="IPR036869">
    <property type="entry name" value="J_dom_sf"/>
</dbReference>
<dbReference type="RefSeq" id="WP_110984140.1">
    <property type="nucleotide sequence ID" value="NZ_CAWNWM010000001.1"/>
</dbReference>
<sequence>MENVDPYRVLGVKSTATQEEVKRAYRQLAKRFHPDSHSKMADHDRIAQVNAAYEVLSDRRRRQNYDQVRRGQSGPQARTAQPHRPSQVSRDTDSHLQDWLQRVYGPVNRELAQVISQLKPEIAQLAADPFDDQLMEDFQTYLDNCRVTLESAQTSFRSMPNPANMAGIAAHLYYCLSHLEDGVEELERFTLCYDDHYLNTGRELFRISAKLRCEAQEAIKVVL</sequence>
<protein>
    <submittedName>
        <fullName evidence="3">Chaperone protein DnaJ</fullName>
    </submittedName>
</protein>
<dbReference type="Pfam" id="PF00226">
    <property type="entry name" value="DnaJ"/>
    <property type="match status" value="1"/>
</dbReference>
<dbReference type="PRINTS" id="PR00625">
    <property type="entry name" value="JDOMAIN"/>
</dbReference>
<feature type="domain" description="J" evidence="2">
    <location>
        <begin position="5"/>
        <end position="69"/>
    </location>
</feature>
<accession>A0A2W1JPU9</accession>
<feature type="compositionally biased region" description="Polar residues" evidence="1">
    <location>
        <begin position="73"/>
        <end position="89"/>
    </location>
</feature>
<keyword evidence="4" id="KW-1185">Reference proteome</keyword>
<dbReference type="SMART" id="SM00271">
    <property type="entry name" value="DnaJ"/>
    <property type="match status" value="1"/>
</dbReference>
<evidence type="ECO:0000256" key="1">
    <source>
        <dbReference type="SAM" id="MobiDB-lite"/>
    </source>
</evidence>
<comment type="caution">
    <text evidence="3">The sequence shown here is derived from an EMBL/GenBank/DDBJ whole genome shotgun (WGS) entry which is preliminary data.</text>
</comment>
<dbReference type="OrthoDB" id="9779889at2"/>
<dbReference type="AlphaFoldDB" id="A0A2W1JPU9"/>
<dbReference type="SUPFAM" id="SSF46565">
    <property type="entry name" value="Chaperone J-domain"/>
    <property type="match status" value="1"/>
</dbReference>
<dbReference type="CDD" id="cd06257">
    <property type="entry name" value="DnaJ"/>
    <property type="match status" value="1"/>
</dbReference>
<dbReference type="InterPro" id="IPR050817">
    <property type="entry name" value="DjlA_DnaK_co-chaperone"/>
</dbReference>
<dbReference type="InterPro" id="IPR001623">
    <property type="entry name" value="DnaJ_domain"/>
</dbReference>
<dbReference type="PANTHER" id="PTHR24074">
    <property type="entry name" value="CO-CHAPERONE PROTEIN DJLA"/>
    <property type="match status" value="1"/>
</dbReference>
<organism evidence="3 4">
    <name type="scientific">Acaryochloris thomasi RCC1774</name>
    <dbReference type="NCBI Taxonomy" id="1764569"/>
    <lineage>
        <taxon>Bacteria</taxon>
        <taxon>Bacillati</taxon>
        <taxon>Cyanobacteriota</taxon>
        <taxon>Cyanophyceae</taxon>
        <taxon>Acaryochloridales</taxon>
        <taxon>Acaryochloridaceae</taxon>
        <taxon>Acaryochloris</taxon>
        <taxon>Acaryochloris thomasi</taxon>
    </lineage>
</organism>
<dbReference type="PROSITE" id="PS50076">
    <property type="entry name" value="DNAJ_2"/>
    <property type="match status" value="1"/>
</dbReference>
<evidence type="ECO:0000313" key="3">
    <source>
        <dbReference type="EMBL" id="PZD75276.1"/>
    </source>
</evidence>
<dbReference type="EMBL" id="PQWO01000001">
    <property type="protein sequence ID" value="PZD75276.1"/>
    <property type="molecule type" value="Genomic_DNA"/>
</dbReference>
<evidence type="ECO:0000313" key="4">
    <source>
        <dbReference type="Proteomes" id="UP000248857"/>
    </source>
</evidence>
<reference evidence="3 4" key="1">
    <citation type="journal article" date="2018" name="Sci. Rep.">
        <title>A novel species of the marine cyanobacterium Acaryochloris with a unique pigment content and lifestyle.</title>
        <authorList>
            <person name="Partensky F."/>
            <person name="Six C."/>
            <person name="Ratin M."/>
            <person name="Garczarek L."/>
            <person name="Vaulot D."/>
            <person name="Probert I."/>
            <person name="Calteau A."/>
            <person name="Gourvil P."/>
            <person name="Marie D."/>
            <person name="Grebert T."/>
            <person name="Bouchier C."/>
            <person name="Le Panse S."/>
            <person name="Gachenot M."/>
            <person name="Rodriguez F."/>
            <person name="Garrido J.L."/>
        </authorList>
    </citation>
    <scope>NUCLEOTIDE SEQUENCE [LARGE SCALE GENOMIC DNA]</scope>
    <source>
        <strain evidence="3 4">RCC1774</strain>
    </source>
</reference>